<evidence type="ECO:0000256" key="1">
    <source>
        <dbReference type="ARBA" id="ARBA00007865"/>
    </source>
</evidence>
<reference evidence="2 3" key="1">
    <citation type="submission" date="2017-05" db="EMBL/GenBank/DDBJ databases">
        <title>Draft genome sequence of Elsinoe australis.</title>
        <authorList>
            <person name="Cheng Q."/>
        </authorList>
    </citation>
    <scope>NUCLEOTIDE SEQUENCE [LARGE SCALE GENOMIC DNA]</scope>
    <source>
        <strain evidence="2 3">NL1</strain>
    </source>
</reference>
<accession>A0A2P7Z1M4</accession>
<comment type="caution">
    <text evidence="2">The sequence shown here is derived from an EMBL/GenBank/DDBJ whole genome shotgun (WGS) entry which is preliminary data.</text>
</comment>
<dbReference type="InterPro" id="IPR037175">
    <property type="entry name" value="KFase_sf"/>
</dbReference>
<evidence type="ECO:0000313" key="2">
    <source>
        <dbReference type="EMBL" id="PSK42112.1"/>
    </source>
</evidence>
<name>A0A2P7Z1M4_9PEZI</name>
<evidence type="ECO:0000313" key="3">
    <source>
        <dbReference type="Proteomes" id="UP000243723"/>
    </source>
</evidence>
<dbReference type="InterPro" id="IPR007325">
    <property type="entry name" value="KFase/CYL"/>
</dbReference>
<proteinExistence type="inferred from homology"/>
<dbReference type="Gene3D" id="3.50.30.50">
    <property type="entry name" value="Putative cyclase"/>
    <property type="match status" value="1"/>
</dbReference>
<comment type="similarity">
    <text evidence="1">Belongs to the Cyclase 1 superfamily.</text>
</comment>
<dbReference type="Pfam" id="PF04199">
    <property type="entry name" value="Cyclase"/>
    <property type="match status" value="1"/>
</dbReference>
<organism evidence="2 3">
    <name type="scientific">Elsinoe australis</name>
    <dbReference type="NCBI Taxonomy" id="40998"/>
    <lineage>
        <taxon>Eukaryota</taxon>
        <taxon>Fungi</taxon>
        <taxon>Dikarya</taxon>
        <taxon>Ascomycota</taxon>
        <taxon>Pezizomycotina</taxon>
        <taxon>Dothideomycetes</taxon>
        <taxon>Dothideomycetidae</taxon>
        <taxon>Myriangiales</taxon>
        <taxon>Elsinoaceae</taxon>
        <taxon>Elsinoe</taxon>
    </lineage>
</organism>
<dbReference type="SUPFAM" id="SSF102198">
    <property type="entry name" value="Putative cyclase"/>
    <property type="match status" value="1"/>
</dbReference>
<dbReference type="PANTHER" id="PTHR34861:SF11">
    <property type="entry name" value="CYCLASE"/>
    <property type="match status" value="1"/>
</dbReference>
<protein>
    <submittedName>
        <fullName evidence="2">Uncharacterized protein</fullName>
    </submittedName>
</protein>
<dbReference type="PANTHER" id="PTHR34861">
    <property type="match status" value="1"/>
</dbReference>
<sequence length="324" mass="35569">MPQIKVPKYSELPIQEGALPGSSWGVFDKDGKKDVYGTLNFITPEAVLAARDEIKIGQSVVLNLPMHLPYNASRMGRKEFTLTPISDGHGMKFCDDEIHINTQSSSQWDGLLHWPHQERACYYNGISYASAGQKREDKSLAIQSLSERGGIVARGILLDFTRYASRNGITYSPLGPYAITHAQLLEMISDQNLTPRQGDVLLIRTGLSQYLRSATREDKMPADSEAQIGVDPTPELLEWLWDSGFAAVGSDAVAVEAIPASDGTWLKLHTAAIPGWGMMLGELLDLEALAKLAEKEQRWSFFLTVCPLNIEGGAATTSNTMAIM</sequence>
<dbReference type="OrthoDB" id="5396at2759"/>
<dbReference type="EMBL" id="NHZQ01000335">
    <property type="protein sequence ID" value="PSK42112.1"/>
    <property type="molecule type" value="Genomic_DNA"/>
</dbReference>
<gene>
    <name evidence="2" type="ORF">B9Z65_4026</name>
</gene>
<dbReference type="GO" id="GO:0004061">
    <property type="term" value="F:arylformamidase activity"/>
    <property type="evidence" value="ECO:0007669"/>
    <property type="project" value="InterPro"/>
</dbReference>
<dbReference type="GO" id="GO:0019441">
    <property type="term" value="P:L-tryptophan catabolic process to kynurenine"/>
    <property type="evidence" value="ECO:0007669"/>
    <property type="project" value="InterPro"/>
</dbReference>
<dbReference type="AlphaFoldDB" id="A0A2P7Z1M4"/>
<keyword evidence="3" id="KW-1185">Reference proteome</keyword>
<dbReference type="Proteomes" id="UP000243723">
    <property type="component" value="Unassembled WGS sequence"/>
</dbReference>